<keyword evidence="2" id="KW-1185">Reference proteome</keyword>
<evidence type="ECO:0000313" key="2">
    <source>
        <dbReference type="Proteomes" id="UP000220836"/>
    </source>
</evidence>
<proteinExistence type="predicted"/>
<reference evidence="1 2" key="1">
    <citation type="submission" date="2017-05" db="EMBL/GenBank/DDBJ databases">
        <authorList>
            <person name="Song R."/>
            <person name="Chenine A.L."/>
            <person name="Ruprecht R.M."/>
        </authorList>
    </citation>
    <scope>NUCLEOTIDE SEQUENCE [LARGE SCALE GENOMIC DNA]</scope>
    <source>
        <strain evidence="1 2">CECT 8663</strain>
    </source>
</reference>
<sequence>MYGIRTLHADDPVLDSSPLVRALDFLAAKFDEFPNGIPLTKSLAFKRDLVAEAIAEIQWPDWTEQQIYHGYMRIKVADEQHFEPFWRLHQHLLDLRLVRHYKGKLLLSKTGKTLFANRFARFDRLAQYVLFEDPHRLFMRQEHGVFGSWDVWLNVMDIETTHGATGKHITDTFYGVEDEPNEFDPRTSRLHSSVLEPLIYCGLLDENRDSGRKLVERVYSKTQLWQSYLQLDEKPAMLRVVH</sequence>
<organism evidence="1 2">
    <name type="scientific">Pelagimonas varians</name>
    <dbReference type="NCBI Taxonomy" id="696760"/>
    <lineage>
        <taxon>Bacteria</taxon>
        <taxon>Pseudomonadati</taxon>
        <taxon>Pseudomonadota</taxon>
        <taxon>Alphaproteobacteria</taxon>
        <taxon>Rhodobacterales</taxon>
        <taxon>Roseobacteraceae</taxon>
        <taxon>Pelagimonas</taxon>
    </lineage>
</organism>
<protein>
    <submittedName>
        <fullName evidence="1">Uncharacterized protein</fullName>
    </submittedName>
</protein>
<evidence type="ECO:0000313" key="1">
    <source>
        <dbReference type="EMBL" id="SMX50391.1"/>
    </source>
</evidence>
<dbReference type="EMBL" id="FXYH01000031">
    <property type="protein sequence ID" value="SMX50391.1"/>
    <property type="molecule type" value="Genomic_DNA"/>
</dbReference>
<dbReference type="AlphaFoldDB" id="A0A238L6D9"/>
<gene>
    <name evidence="1" type="ORF">PEV8663_04625</name>
</gene>
<accession>A0A238L6D9</accession>
<dbReference type="Proteomes" id="UP000220836">
    <property type="component" value="Unassembled WGS sequence"/>
</dbReference>
<name>A0A238L6D9_9RHOB</name>
<dbReference type="RefSeq" id="WP_097807026.1">
    <property type="nucleotide sequence ID" value="NZ_FXYH01000031.1"/>
</dbReference>
<dbReference type="OrthoDB" id="7495008at2"/>